<dbReference type="RefSeq" id="WP_043870114.1">
    <property type="nucleotide sequence ID" value="NZ_CP004393.1"/>
</dbReference>
<dbReference type="InterPro" id="IPR045623">
    <property type="entry name" value="LigXa_C"/>
</dbReference>
<protein>
    <submittedName>
        <fullName evidence="7">Rieske (2Fe-2S) domain-containing protein</fullName>
    </submittedName>
</protein>
<dbReference type="InterPro" id="IPR036922">
    <property type="entry name" value="Rieske_2Fe-2S_sf"/>
</dbReference>
<keyword evidence="2" id="KW-0479">Metal-binding</keyword>
<keyword evidence="1" id="KW-0001">2Fe-2S</keyword>
<keyword evidence="3" id="KW-0560">Oxidoreductase</keyword>
<gene>
    <name evidence="7" type="ORF">P73_2875</name>
</gene>
<evidence type="ECO:0000313" key="8">
    <source>
        <dbReference type="Proteomes" id="UP000031521"/>
    </source>
</evidence>
<dbReference type="PROSITE" id="PS51296">
    <property type="entry name" value="RIESKE"/>
    <property type="match status" value="1"/>
</dbReference>
<evidence type="ECO:0000256" key="4">
    <source>
        <dbReference type="ARBA" id="ARBA00023004"/>
    </source>
</evidence>
<dbReference type="Pfam" id="PF00355">
    <property type="entry name" value="Rieske"/>
    <property type="match status" value="1"/>
</dbReference>
<feature type="domain" description="Rieske" evidence="6">
    <location>
        <begin position="27"/>
        <end position="133"/>
    </location>
</feature>
<dbReference type="AlphaFoldDB" id="A0A0B5E2H3"/>
<evidence type="ECO:0000256" key="2">
    <source>
        <dbReference type="ARBA" id="ARBA00022723"/>
    </source>
</evidence>
<dbReference type="SUPFAM" id="SSF55961">
    <property type="entry name" value="Bet v1-like"/>
    <property type="match status" value="1"/>
</dbReference>
<dbReference type="PANTHER" id="PTHR21266">
    <property type="entry name" value="IRON-SULFUR DOMAIN CONTAINING PROTEIN"/>
    <property type="match status" value="1"/>
</dbReference>
<reference evidence="7 8" key="1">
    <citation type="journal article" date="2014" name="Int. J. Syst. Evol. Microbiol.">
        <title>Celeribacter indicus sp. nov., a polycyclic aromatic hydrocarbon-degrading bacterium from deep-sea sediment and reclassification of Huaishuia halophila as Celeribacter halophilus comb. nov.</title>
        <authorList>
            <person name="Lai Q."/>
            <person name="Cao J."/>
            <person name="Yuan J."/>
            <person name="Li F."/>
            <person name="Shao Z."/>
        </authorList>
    </citation>
    <scope>NUCLEOTIDE SEQUENCE [LARGE SCALE GENOMIC DNA]</scope>
    <source>
        <strain evidence="7">P73</strain>
    </source>
</reference>
<keyword evidence="4" id="KW-0408">Iron</keyword>
<dbReference type="CDD" id="cd03479">
    <property type="entry name" value="Rieske_RO_Alpha_PhDO_like"/>
    <property type="match status" value="1"/>
</dbReference>
<organism evidence="7 8">
    <name type="scientific">Celeribacter indicus</name>
    <dbReference type="NCBI Taxonomy" id="1208324"/>
    <lineage>
        <taxon>Bacteria</taxon>
        <taxon>Pseudomonadati</taxon>
        <taxon>Pseudomonadota</taxon>
        <taxon>Alphaproteobacteria</taxon>
        <taxon>Rhodobacterales</taxon>
        <taxon>Roseobacteraceae</taxon>
        <taxon>Celeribacter</taxon>
    </lineage>
</organism>
<dbReference type="OrthoDB" id="9800776at2"/>
<dbReference type="InterPro" id="IPR017941">
    <property type="entry name" value="Rieske_2Fe-2S"/>
</dbReference>
<sequence length="444" mass="49701">MITAEENVDLCRVGKGTLMGEFFRQFWIPVCMSSELVADGDPVRLMILGEKLIGFRDSEGRVGVMDHRCPHRCASLFFGRNEHGGIRCAYHGWKFDVTGKCLDQPNLEDKTKYPAGTPAIAYKTCESGGLVFAYFGERQDNPPPLPEIEAIMGEGDDRNIALTHRDCNYMQALEGDIDTSHLGFLHMGGIDGEKLDMSDPETYTVTEKAPKINVSVMPFGTMYSAQRDAMEGHEHQRYASYLFPFWVTYPGGGELGEAKTANAWVPIDDDSCMIFNIDLSRAAGGGKKKLKYKDGSPVKGLERPLEYLPVTPDWKGRWRPVKDASNDYGIDRDWQRSGDSYTGIVGVPLQDQAIQESMGHIVDRTLEHLAASDRMVILTRRVMLDAALAWRDNRELPEFVDHPEYARQAHGGDIVVPKGTDWLEGYEEHMARVKGYLPPKDAAE</sequence>
<dbReference type="STRING" id="1208324.P73_2875"/>
<accession>A0A0B5E2H3</accession>
<dbReference type="Proteomes" id="UP000031521">
    <property type="component" value="Chromosome"/>
</dbReference>
<dbReference type="Gene3D" id="2.102.10.10">
    <property type="entry name" value="Rieske [2Fe-2S] iron-sulphur domain"/>
    <property type="match status" value="1"/>
</dbReference>
<dbReference type="GO" id="GO:0046872">
    <property type="term" value="F:metal ion binding"/>
    <property type="evidence" value="ECO:0007669"/>
    <property type="project" value="UniProtKB-KW"/>
</dbReference>
<evidence type="ECO:0000256" key="1">
    <source>
        <dbReference type="ARBA" id="ARBA00022714"/>
    </source>
</evidence>
<dbReference type="PANTHER" id="PTHR21266:SF59">
    <property type="entry name" value="BLR4922 PROTEIN"/>
    <property type="match status" value="1"/>
</dbReference>
<evidence type="ECO:0000259" key="6">
    <source>
        <dbReference type="PROSITE" id="PS51296"/>
    </source>
</evidence>
<dbReference type="HOGENOM" id="CLU_039484_2_1_5"/>
<evidence type="ECO:0000256" key="3">
    <source>
        <dbReference type="ARBA" id="ARBA00023002"/>
    </source>
</evidence>
<dbReference type="Pfam" id="PF19301">
    <property type="entry name" value="LigXa_C"/>
    <property type="match status" value="1"/>
</dbReference>
<keyword evidence="5" id="KW-0411">Iron-sulfur</keyword>
<proteinExistence type="predicted"/>
<evidence type="ECO:0000256" key="5">
    <source>
        <dbReference type="ARBA" id="ARBA00023014"/>
    </source>
</evidence>
<dbReference type="GO" id="GO:0051537">
    <property type="term" value="F:2 iron, 2 sulfur cluster binding"/>
    <property type="evidence" value="ECO:0007669"/>
    <property type="project" value="UniProtKB-KW"/>
</dbReference>
<name>A0A0B5E2H3_9RHOB</name>
<dbReference type="GO" id="GO:0016491">
    <property type="term" value="F:oxidoreductase activity"/>
    <property type="evidence" value="ECO:0007669"/>
    <property type="project" value="UniProtKB-KW"/>
</dbReference>
<dbReference type="EMBL" id="CP004393">
    <property type="protein sequence ID" value="AJE47590.1"/>
    <property type="molecule type" value="Genomic_DNA"/>
</dbReference>
<dbReference type="InterPro" id="IPR050584">
    <property type="entry name" value="Cholesterol_7-desaturase"/>
</dbReference>
<dbReference type="SUPFAM" id="SSF50022">
    <property type="entry name" value="ISP domain"/>
    <property type="match status" value="1"/>
</dbReference>
<dbReference type="KEGG" id="cid:P73_2875"/>
<keyword evidence="8" id="KW-1185">Reference proteome</keyword>
<evidence type="ECO:0000313" key="7">
    <source>
        <dbReference type="EMBL" id="AJE47590.1"/>
    </source>
</evidence>